<gene>
    <name evidence="2" type="ORF">ICJ83_07980</name>
</gene>
<reference evidence="2 3" key="1">
    <citation type="submission" date="2020-09" db="EMBL/GenBank/DDBJ databases">
        <title>TT11 complete genome.</title>
        <authorList>
            <person name="Wu Z."/>
        </authorList>
    </citation>
    <scope>NUCLEOTIDE SEQUENCE [LARGE SCALE GENOMIC DNA]</scope>
    <source>
        <strain evidence="2 3">TT11</strain>
    </source>
</reference>
<keyword evidence="1" id="KW-0732">Signal</keyword>
<organism evidence="2 3">
    <name type="scientific">Aestuariibaculum sediminum</name>
    <dbReference type="NCBI Taxonomy" id="2770637"/>
    <lineage>
        <taxon>Bacteria</taxon>
        <taxon>Pseudomonadati</taxon>
        <taxon>Bacteroidota</taxon>
        <taxon>Flavobacteriia</taxon>
        <taxon>Flavobacteriales</taxon>
        <taxon>Flavobacteriaceae</taxon>
    </lineage>
</organism>
<feature type="signal peptide" evidence="1">
    <location>
        <begin position="1"/>
        <end position="21"/>
    </location>
</feature>
<comment type="caution">
    <text evidence="2">The sequence shown here is derived from an EMBL/GenBank/DDBJ whole genome shotgun (WGS) entry which is preliminary data.</text>
</comment>
<dbReference type="Proteomes" id="UP000600588">
    <property type="component" value="Unassembled WGS sequence"/>
</dbReference>
<evidence type="ECO:0000313" key="3">
    <source>
        <dbReference type="Proteomes" id="UP000600588"/>
    </source>
</evidence>
<keyword evidence="3" id="KW-1185">Reference proteome</keyword>
<evidence type="ECO:0000256" key="1">
    <source>
        <dbReference type="SAM" id="SignalP"/>
    </source>
</evidence>
<feature type="chain" id="PRO_5035212474" evidence="1">
    <location>
        <begin position="22"/>
        <end position="112"/>
    </location>
</feature>
<sequence>MKTIKVFLITVVLAVSNVMYATNRNEDNRPLDESISEEIQKILKNASIEFNEEVSAKVYFTLNNKNEIVILSVESDSEQLEYFLKHKLNYYKLNTQGLYPGKKYLIPIKLVA</sequence>
<proteinExistence type="predicted"/>
<protein>
    <submittedName>
        <fullName evidence="2">Uncharacterized protein</fullName>
    </submittedName>
</protein>
<dbReference type="RefSeq" id="WP_188229861.1">
    <property type="nucleotide sequence ID" value="NZ_JACVXB010000003.1"/>
</dbReference>
<evidence type="ECO:0000313" key="2">
    <source>
        <dbReference type="EMBL" id="MBD0832067.1"/>
    </source>
</evidence>
<name>A0A8J6U8S5_9FLAO</name>
<accession>A0A8J6U8S5</accession>
<dbReference type="EMBL" id="JACVXB010000003">
    <property type="protein sequence ID" value="MBD0832067.1"/>
    <property type="molecule type" value="Genomic_DNA"/>
</dbReference>
<dbReference type="AlphaFoldDB" id="A0A8J6U8S5"/>